<dbReference type="GO" id="GO:0080031">
    <property type="term" value="F:methyl salicylate esterase activity"/>
    <property type="evidence" value="ECO:0007669"/>
    <property type="project" value="TreeGrafter"/>
</dbReference>
<dbReference type="Pfam" id="PF12697">
    <property type="entry name" value="Abhydrolase_6"/>
    <property type="match status" value="1"/>
</dbReference>
<feature type="domain" description="AB hydrolase-1" evidence="1">
    <location>
        <begin position="13"/>
        <end position="253"/>
    </location>
</feature>
<dbReference type="Gene3D" id="3.40.50.1820">
    <property type="entry name" value="alpha/beta hydrolase"/>
    <property type="match status" value="1"/>
</dbReference>
<dbReference type="PANTHER" id="PTHR10992:SF943">
    <property type="entry name" value="METHYLESTERASE 10"/>
    <property type="match status" value="1"/>
</dbReference>
<dbReference type="GO" id="GO:0080030">
    <property type="term" value="F:methyl indole-3-acetate esterase activity"/>
    <property type="evidence" value="ECO:0007669"/>
    <property type="project" value="TreeGrafter"/>
</dbReference>
<dbReference type="GO" id="GO:0009694">
    <property type="term" value="P:jasmonic acid metabolic process"/>
    <property type="evidence" value="ECO:0007669"/>
    <property type="project" value="TreeGrafter"/>
</dbReference>
<dbReference type="GO" id="GO:0009696">
    <property type="term" value="P:salicylic acid metabolic process"/>
    <property type="evidence" value="ECO:0007669"/>
    <property type="project" value="TreeGrafter"/>
</dbReference>
<dbReference type="AlphaFoldDB" id="A0AAQ3QGM7"/>
<proteinExistence type="predicted"/>
<evidence type="ECO:0000313" key="3">
    <source>
        <dbReference type="Proteomes" id="UP001327560"/>
    </source>
</evidence>
<dbReference type="InterPro" id="IPR045889">
    <property type="entry name" value="MES/HNL"/>
</dbReference>
<accession>A0AAQ3QGM7</accession>
<dbReference type="EMBL" id="CP136895">
    <property type="protein sequence ID" value="WOL10349.1"/>
    <property type="molecule type" value="Genomic_DNA"/>
</dbReference>
<organism evidence="2 3">
    <name type="scientific">Canna indica</name>
    <name type="common">Indian-shot</name>
    <dbReference type="NCBI Taxonomy" id="4628"/>
    <lineage>
        <taxon>Eukaryota</taxon>
        <taxon>Viridiplantae</taxon>
        <taxon>Streptophyta</taxon>
        <taxon>Embryophyta</taxon>
        <taxon>Tracheophyta</taxon>
        <taxon>Spermatophyta</taxon>
        <taxon>Magnoliopsida</taxon>
        <taxon>Liliopsida</taxon>
        <taxon>Zingiberales</taxon>
        <taxon>Cannaceae</taxon>
        <taxon>Canna</taxon>
    </lineage>
</organism>
<name>A0AAQ3QGM7_9LILI</name>
<dbReference type="InterPro" id="IPR000073">
    <property type="entry name" value="AB_hydrolase_1"/>
</dbReference>
<evidence type="ECO:0000313" key="2">
    <source>
        <dbReference type="EMBL" id="WOL10349.1"/>
    </source>
</evidence>
<reference evidence="2 3" key="1">
    <citation type="submission" date="2023-10" db="EMBL/GenBank/DDBJ databases">
        <title>Chromosome-scale genome assembly provides insights into flower coloration mechanisms of Canna indica.</title>
        <authorList>
            <person name="Li C."/>
        </authorList>
    </citation>
    <scope>NUCLEOTIDE SEQUENCE [LARGE SCALE GENOMIC DNA]</scope>
    <source>
        <tissue evidence="2">Flower</tissue>
    </source>
</reference>
<sequence>MEGKKEIKKTKHFVLVHGICQGAWCWYKLVTLLRSAGHGVTAIDLGATGVHPQRLDELRSFDDYAKPLFDVMAAVSPREKVVLVGHSFGGASVALAAEKFPEKVSAAVFVTAVLPSTTVPLTALAEEFFKGHPLEAYLDSEVMINSDPQNPTSRIKFGPNYIANKLYQLCSPEDTVLGRMLVREGSWFLVDLLKEGIITEKYGSVKKVFIACKEDLSMTEEFQRWMIDRCPGTEVKKIDGADHMAMLSKPQDLCNLLLEIATKY</sequence>
<dbReference type="FunFam" id="3.40.50.1820:FF:000051">
    <property type="entry name" value="(S)-hydroxynitrile lyase"/>
    <property type="match status" value="1"/>
</dbReference>
<gene>
    <name evidence="2" type="ORF">Cni_G19104</name>
</gene>
<protein>
    <submittedName>
        <fullName evidence="2">Esterase PIR7A</fullName>
    </submittedName>
</protein>
<evidence type="ECO:0000259" key="1">
    <source>
        <dbReference type="Pfam" id="PF12697"/>
    </source>
</evidence>
<keyword evidence="3" id="KW-1185">Reference proteome</keyword>
<dbReference type="Proteomes" id="UP001327560">
    <property type="component" value="Chromosome 6"/>
</dbReference>
<dbReference type="GO" id="GO:0080032">
    <property type="term" value="F:methyl jasmonate esterase activity"/>
    <property type="evidence" value="ECO:0007669"/>
    <property type="project" value="TreeGrafter"/>
</dbReference>
<dbReference type="PANTHER" id="PTHR10992">
    <property type="entry name" value="METHYLESTERASE FAMILY MEMBER"/>
    <property type="match status" value="1"/>
</dbReference>
<dbReference type="SUPFAM" id="SSF53474">
    <property type="entry name" value="alpha/beta-Hydrolases"/>
    <property type="match status" value="1"/>
</dbReference>
<dbReference type="InterPro" id="IPR029058">
    <property type="entry name" value="AB_hydrolase_fold"/>
</dbReference>